<gene>
    <name evidence="6 8" type="primary">sbcD</name>
    <name evidence="8" type="ORF">FYJ71_09705</name>
</gene>
<evidence type="ECO:0000256" key="2">
    <source>
        <dbReference type="ARBA" id="ARBA00013365"/>
    </source>
</evidence>
<dbReference type="GO" id="GO:0008408">
    <property type="term" value="F:3'-5' exonuclease activity"/>
    <property type="evidence" value="ECO:0007669"/>
    <property type="project" value="InterPro"/>
</dbReference>
<organism evidence="8 9">
    <name type="scientific">Peptostreptococcus porci</name>
    <dbReference type="NCBI Taxonomy" id="2652282"/>
    <lineage>
        <taxon>Bacteria</taxon>
        <taxon>Bacillati</taxon>
        <taxon>Bacillota</taxon>
        <taxon>Clostridia</taxon>
        <taxon>Peptostreptococcales</taxon>
        <taxon>Peptostreptococcaceae</taxon>
        <taxon>Peptostreptococcus</taxon>
    </lineage>
</organism>
<dbReference type="RefSeq" id="WP_154538670.1">
    <property type="nucleotide sequence ID" value="NZ_JAXEEZ010000154.1"/>
</dbReference>
<evidence type="ECO:0000256" key="3">
    <source>
        <dbReference type="ARBA" id="ARBA00022722"/>
    </source>
</evidence>
<dbReference type="GO" id="GO:0006260">
    <property type="term" value="P:DNA replication"/>
    <property type="evidence" value="ECO:0007669"/>
    <property type="project" value="UniProtKB-KW"/>
</dbReference>
<protein>
    <recommendedName>
        <fullName evidence="2 6">Nuclease SbcCD subunit D</fullName>
    </recommendedName>
</protein>
<dbReference type="InterPro" id="IPR004843">
    <property type="entry name" value="Calcineurin-like_PHP"/>
</dbReference>
<keyword evidence="6" id="KW-0233">DNA recombination</keyword>
<evidence type="ECO:0000313" key="8">
    <source>
        <dbReference type="EMBL" id="MST63208.1"/>
    </source>
</evidence>
<dbReference type="AlphaFoldDB" id="A0A6N7X2J1"/>
<proteinExistence type="inferred from homology"/>
<accession>A0A6N7X2J1</accession>
<name>A0A6N7X2J1_9FIRM</name>
<comment type="function">
    <text evidence="6">SbcCD cleaves DNA hairpin structures. These structures can inhibit DNA replication and are intermediates in certain DNA recombination reactions. The complex acts as a 3'-&gt;5' double strand exonuclease that can open hairpins. It also has a 5' single-strand endonuclease activity.</text>
</comment>
<dbReference type="SUPFAM" id="SSF56300">
    <property type="entry name" value="Metallo-dependent phosphatases"/>
    <property type="match status" value="1"/>
</dbReference>
<dbReference type="CDD" id="cd00840">
    <property type="entry name" value="MPP_Mre11_N"/>
    <property type="match status" value="1"/>
</dbReference>
<dbReference type="Gene3D" id="3.60.21.10">
    <property type="match status" value="1"/>
</dbReference>
<keyword evidence="6" id="KW-0235">DNA replication</keyword>
<dbReference type="Proteomes" id="UP000440713">
    <property type="component" value="Unassembled WGS sequence"/>
</dbReference>
<dbReference type="PANTHER" id="PTHR30337">
    <property type="entry name" value="COMPONENT OF ATP-DEPENDENT DSDNA EXONUCLEASE"/>
    <property type="match status" value="1"/>
</dbReference>
<dbReference type="InterPro" id="IPR029052">
    <property type="entry name" value="Metallo-depent_PP-like"/>
</dbReference>
<feature type="domain" description="Calcineurin-like phosphoesterase" evidence="7">
    <location>
        <begin position="1"/>
        <end position="241"/>
    </location>
</feature>
<evidence type="ECO:0000256" key="6">
    <source>
        <dbReference type="RuleBase" id="RU363069"/>
    </source>
</evidence>
<comment type="caution">
    <text evidence="8">The sequence shown here is derived from an EMBL/GenBank/DDBJ whole genome shotgun (WGS) entry which is preliminary data.</text>
</comment>
<dbReference type="InterPro" id="IPR041796">
    <property type="entry name" value="Mre11_N"/>
</dbReference>
<keyword evidence="4 6" id="KW-0378">Hydrolase</keyword>
<evidence type="ECO:0000259" key="7">
    <source>
        <dbReference type="Pfam" id="PF00149"/>
    </source>
</evidence>
<comment type="similarity">
    <text evidence="1 6">Belongs to the SbcD family.</text>
</comment>
<sequence length="412" mass="47264">MRIIHTSDWHLGKNLEGRSRIDEQKKFCDDFVKIVNEENADIVVIAGDIYDTSNPPAIAERLFYDTAIRLSENGRRCVFVIAGNHDNPERLEAINGMALANGIIILGYPDSKAMISSFAGFEVIEAKSGFTKLRINDDKKSVVNILSLPYPSEKRLNESFENFDDEHKLQKTYSQKVGEFFSKREKYYDDEEINIAVSHIFVVGSEVSDSERRIELGGTLLVGKNDLPQKSQYTALGHIHKPQTASKSLNAYYSGSPIQYSKGERNTVKSVRIVDLEVGKKPEIRERYIDNYKRIEVYECDDVQNALEVCEKNSRKEIFAYFEIITDDVIDQNTIREMKKLMKDIVEIKPIVRDSEEFLAEEIVEINKSNISQYFSDFYKEQNSGLEPSEDVMKLFKTIVSSDMEEFEDEAD</sequence>
<evidence type="ECO:0000313" key="9">
    <source>
        <dbReference type="Proteomes" id="UP000440713"/>
    </source>
</evidence>
<dbReference type="InterPro" id="IPR004593">
    <property type="entry name" value="SbcD"/>
</dbReference>
<evidence type="ECO:0000256" key="4">
    <source>
        <dbReference type="ARBA" id="ARBA00022801"/>
    </source>
</evidence>
<keyword evidence="3 6" id="KW-0540">Nuclease</keyword>
<dbReference type="EMBL" id="VUNE01000005">
    <property type="protein sequence ID" value="MST63208.1"/>
    <property type="molecule type" value="Genomic_DNA"/>
</dbReference>
<keyword evidence="5 6" id="KW-0269">Exonuclease</keyword>
<dbReference type="NCBIfam" id="TIGR00619">
    <property type="entry name" value="sbcd"/>
    <property type="match status" value="1"/>
</dbReference>
<reference evidence="8 9" key="1">
    <citation type="submission" date="2019-08" db="EMBL/GenBank/DDBJ databases">
        <title>In-depth cultivation of the pig gut microbiome towards novel bacterial diversity and tailored functional studies.</title>
        <authorList>
            <person name="Wylensek D."/>
            <person name="Hitch T.C.A."/>
            <person name="Clavel T."/>
        </authorList>
    </citation>
    <scope>NUCLEOTIDE SEQUENCE [LARGE SCALE GENOMIC DNA]</scope>
    <source>
        <strain evidence="8 9">WCA-SAB-591-4A-A</strain>
    </source>
</reference>
<dbReference type="PANTHER" id="PTHR30337:SF0">
    <property type="entry name" value="NUCLEASE SBCCD SUBUNIT D"/>
    <property type="match status" value="1"/>
</dbReference>
<dbReference type="GO" id="GO:0004519">
    <property type="term" value="F:endonuclease activity"/>
    <property type="evidence" value="ECO:0007669"/>
    <property type="project" value="UniProtKB-KW"/>
</dbReference>
<dbReference type="GO" id="GO:0006310">
    <property type="term" value="P:DNA recombination"/>
    <property type="evidence" value="ECO:0007669"/>
    <property type="project" value="UniProtKB-KW"/>
</dbReference>
<evidence type="ECO:0000256" key="1">
    <source>
        <dbReference type="ARBA" id="ARBA00010555"/>
    </source>
</evidence>
<comment type="subunit">
    <text evidence="6">Heterodimer of SbcC and SbcD.</text>
</comment>
<evidence type="ECO:0000256" key="5">
    <source>
        <dbReference type="ARBA" id="ARBA00022839"/>
    </source>
</evidence>
<keyword evidence="6" id="KW-0255">Endonuclease</keyword>
<keyword evidence="9" id="KW-1185">Reference proteome</keyword>
<dbReference type="InterPro" id="IPR050535">
    <property type="entry name" value="DNA_Repair-Maintenance_Comp"/>
</dbReference>
<dbReference type="Pfam" id="PF00149">
    <property type="entry name" value="Metallophos"/>
    <property type="match status" value="1"/>
</dbReference>